<accession>A0A940WTQ6</accession>
<dbReference type="Proteomes" id="UP000674234">
    <property type="component" value="Unassembled WGS sequence"/>
</dbReference>
<evidence type="ECO:0000313" key="3">
    <source>
        <dbReference type="Proteomes" id="UP000674234"/>
    </source>
</evidence>
<gene>
    <name evidence="2" type="ORF">JOL79_23820</name>
</gene>
<protein>
    <recommendedName>
        <fullName evidence="1">DUF6571 domain-containing protein</fullName>
    </recommendedName>
</protein>
<sequence>MSDFIGSLTRGYDVIGQEMDAIRRILTSANLSAAGLNPFGEVLSWLETELPKLRRRQATILSSEQLPGWLPGMAAGLVPLNEGAVLTASETQREGGALAERFAALFPSDYGVPGGKTNDDAFARLVAELNTHRNDADFVAAFFAALGAKGTLGLAEKLRTGMNDPEKALDVVSRAFGTAVREGADVPGFAAVRYELVTGKAPPSYWSPLVKTAAGPQPPGHAGFEELRAGQPAVPAEGERRLGDLLRAGEFPADWLAAVVSMHALGKKSTVNGTDLAGFLNALGNNARAARTAISAAAKEYGSLPKALSALNKRVEVWGTYARQPDMQEKEDSRADAFGRMLAAASGAYDEKDGAHSAEAAQLAFQFMRELPKLDIQAPTRVHLAEIAGSYATEITEGANLGDANRTLPSAFGPVQTIIPGLKPAFRLSPKETYAFVKTFADSPEHIAPFEEGMGNLTDRIVNAAAKKDHGAGVDNLERAMRSLGYVAGMQFMAERERQEKLDAEDQQRIKRTMFMYGLGLGVIGLFIPGMKGQVLWLGISTATPPEVESLLTPDKTRVEALEEKDRAAALARETWLVNTLMSNGFKARVPPNDARFANPPITGSDGRLLPFYEIAKSREAVINFNEWLVANGSGGTDETQIGEAQTALKIAFDGPRRAVEDAGSLVYK</sequence>
<evidence type="ECO:0000313" key="2">
    <source>
        <dbReference type="EMBL" id="MBP2706839.1"/>
    </source>
</evidence>
<proteinExistence type="predicted"/>
<name>A0A940WTQ6_9ACTN</name>
<dbReference type="AlphaFoldDB" id="A0A940WTQ6"/>
<dbReference type="EMBL" id="JAFCNB010000014">
    <property type="protein sequence ID" value="MBP2706839.1"/>
    <property type="molecule type" value="Genomic_DNA"/>
</dbReference>
<feature type="domain" description="DUF6571" evidence="1">
    <location>
        <begin position="276"/>
        <end position="569"/>
    </location>
</feature>
<dbReference type="Pfam" id="PF20211">
    <property type="entry name" value="DUF6571"/>
    <property type="match status" value="1"/>
</dbReference>
<organism evidence="2 3">
    <name type="scientific">Microbispora oryzae</name>
    <dbReference type="NCBI Taxonomy" id="2806554"/>
    <lineage>
        <taxon>Bacteria</taxon>
        <taxon>Bacillati</taxon>
        <taxon>Actinomycetota</taxon>
        <taxon>Actinomycetes</taxon>
        <taxon>Streptosporangiales</taxon>
        <taxon>Streptosporangiaceae</taxon>
        <taxon>Microbispora</taxon>
    </lineage>
</organism>
<dbReference type="InterPro" id="IPR046701">
    <property type="entry name" value="DUF6571"/>
</dbReference>
<reference evidence="2" key="1">
    <citation type="submission" date="2021-02" db="EMBL/GenBank/DDBJ databases">
        <title>Draft genome sequence of Microbispora sp. RL4-1S isolated from rice leaves in Thailand.</title>
        <authorList>
            <person name="Muangham S."/>
            <person name="Duangmal K."/>
        </authorList>
    </citation>
    <scope>NUCLEOTIDE SEQUENCE</scope>
    <source>
        <strain evidence="2">RL4-1S</strain>
    </source>
</reference>
<keyword evidence="3" id="KW-1185">Reference proteome</keyword>
<comment type="caution">
    <text evidence="2">The sequence shown here is derived from an EMBL/GenBank/DDBJ whole genome shotgun (WGS) entry which is preliminary data.</text>
</comment>
<evidence type="ECO:0000259" key="1">
    <source>
        <dbReference type="Pfam" id="PF20211"/>
    </source>
</evidence>